<gene>
    <name evidence="8 12" type="primary">argS</name>
    <name evidence="12" type="ORF">COT75_03575</name>
</gene>
<dbReference type="SUPFAM" id="SSF52374">
    <property type="entry name" value="Nucleotidylyl transferase"/>
    <property type="match status" value="1"/>
</dbReference>
<protein>
    <recommendedName>
        <fullName evidence="8">Arginine--tRNA ligase</fullName>
        <ecNumber evidence="8">6.1.1.19</ecNumber>
    </recommendedName>
    <alternativeName>
        <fullName evidence="8">Arginyl-tRNA synthetase</fullName>
        <shortName evidence="8">ArgRS</shortName>
    </alternativeName>
</protein>
<feature type="domain" description="Arginyl tRNA synthetase N-terminal" evidence="11">
    <location>
        <begin position="3"/>
        <end position="91"/>
    </location>
</feature>
<dbReference type="EMBL" id="PEZT01000021">
    <property type="protein sequence ID" value="PIS09060.1"/>
    <property type="molecule type" value="Genomic_DNA"/>
</dbReference>
<keyword evidence="3 8" id="KW-0547">Nucleotide-binding</keyword>
<evidence type="ECO:0000256" key="9">
    <source>
        <dbReference type="RuleBase" id="RU363038"/>
    </source>
</evidence>
<dbReference type="InterPro" id="IPR014729">
    <property type="entry name" value="Rossmann-like_a/b/a_fold"/>
</dbReference>
<evidence type="ECO:0000256" key="3">
    <source>
        <dbReference type="ARBA" id="ARBA00022741"/>
    </source>
</evidence>
<dbReference type="InterPro" id="IPR009080">
    <property type="entry name" value="tRNAsynth_Ia_anticodon-bd"/>
</dbReference>
<accession>A0A2H0W8R9</accession>
<dbReference type="PANTHER" id="PTHR11956">
    <property type="entry name" value="ARGINYL-TRNA SYNTHETASE"/>
    <property type="match status" value="1"/>
</dbReference>
<dbReference type="GO" id="GO:0004814">
    <property type="term" value="F:arginine-tRNA ligase activity"/>
    <property type="evidence" value="ECO:0007669"/>
    <property type="project" value="UniProtKB-UniRule"/>
</dbReference>
<evidence type="ECO:0000259" key="10">
    <source>
        <dbReference type="SMART" id="SM00836"/>
    </source>
</evidence>
<comment type="similarity">
    <text evidence="1 8 9">Belongs to the class-I aminoacyl-tRNA synthetase family.</text>
</comment>
<proteinExistence type="inferred from homology"/>
<comment type="catalytic activity">
    <reaction evidence="7 8">
        <text>tRNA(Arg) + L-arginine + ATP = L-arginyl-tRNA(Arg) + AMP + diphosphate</text>
        <dbReference type="Rhea" id="RHEA:20301"/>
        <dbReference type="Rhea" id="RHEA-COMP:9658"/>
        <dbReference type="Rhea" id="RHEA-COMP:9673"/>
        <dbReference type="ChEBI" id="CHEBI:30616"/>
        <dbReference type="ChEBI" id="CHEBI:32682"/>
        <dbReference type="ChEBI" id="CHEBI:33019"/>
        <dbReference type="ChEBI" id="CHEBI:78442"/>
        <dbReference type="ChEBI" id="CHEBI:78513"/>
        <dbReference type="ChEBI" id="CHEBI:456215"/>
        <dbReference type="EC" id="6.1.1.19"/>
    </reaction>
</comment>
<evidence type="ECO:0000313" key="12">
    <source>
        <dbReference type="EMBL" id="PIS09060.1"/>
    </source>
</evidence>
<dbReference type="EC" id="6.1.1.19" evidence="8"/>
<keyword evidence="2 8" id="KW-0436">Ligase</keyword>
<comment type="subcellular location">
    <subcellularLocation>
        <location evidence="8">Cytoplasm</location>
    </subcellularLocation>
</comment>
<dbReference type="PRINTS" id="PR01038">
    <property type="entry name" value="TRNASYNTHARG"/>
</dbReference>
<reference evidence="13" key="1">
    <citation type="submission" date="2017-09" db="EMBL/GenBank/DDBJ databases">
        <title>Depth-based differentiation of microbial function through sediment-hosted aquifers and enrichment of novel symbionts in the deep terrestrial subsurface.</title>
        <authorList>
            <person name="Probst A.J."/>
            <person name="Ladd B."/>
            <person name="Jarett J.K."/>
            <person name="Geller-Mcgrath D.E."/>
            <person name="Sieber C.M.K."/>
            <person name="Emerson J.B."/>
            <person name="Anantharaman K."/>
            <person name="Thomas B.C."/>
            <person name="Malmstrom R."/>
            <person name="Stieglmeier M."/>
            <person name="Klingl A."/>
            <person name="Woyke T."/>
            <person name="Ryan C.M."/>
            <person name="Banfield J.F."/>
        </authorList>
    </citation>
    <scope>NUCLEOTIDE SEQUENCE [LARGE SCALE GENOMIC DNA]</scope>
</reference>
<feature type="domain" description="DALR anticodon binding" evidence="10">
    <location>
        <begin position="454"/>
        <end position="576"/>
    </location>
</feature>
<dbReference type="Pfam" id="PF05746">
    <property type="entry name" value="DALR_1"/>
    <property type="match status" value="1"/>
</dbReference>
<evidence type="ECO:0000256" key="5">
    <source>
        <dbReference type="ARBA" id="ARBA00022917"/>
    </source>
</evidence>
<comment type="caution">
    <text evidence="12">The sequence shown here is derived from an EMBL/GenBank/DDBJ whole genome shotgun (WGS) entry which is preliminary data.</text>
</comment>
<keyword evidence="8" id="KW-0963">Cytoplasm</keyword>
<keyword evidence="6 8" id="KW-0030">Aminoacyl-tRNA synthetase</keyword>
<dbReference type="GO" id="GO:0006420">
    <property type="term" value="P:arginyl-tRNA aminoacylation"/>
    <property type="evidence" value="ECO:0007669"/>
    <property type="project" value="UniProtKB-UniRule"/>
</dbReference>
<evidence type="ECO:0000256" key="2">
    <source>
        <dbReference type="ARBA" id="ARBA00022598"/>
    </source>
</evidence>
<dbReference type="InterPro" id="IPR036695">
    <property type="entry name" value="Arg-tRNA-synth_N_sf"/>
</dbReference>
<evidence type="ECO:0000256" key="1">
    <source>
        <dbReference type="ARBA" id="ARBA00005594"/>
    </source>
</evidence>
<dbReference type="Gene3D" id="3.40.50.620">
    <property type="entry name" value="HUPs"/>
    <property type="match status" value="1"/>
</dbReference>
<evidence type="ECO:0000256" key="7">
    <source>
        <dbReference type="ARBA" id="ARBA00049339"/>
    </source>
</evidence>
<dbReference type="NCBIfam" id="TIGR00456">
    <property type="entry name" value="argS"/>
    <property type="match status" value="1"/>
</dbReference>
<dbReference type="SMART" id="SM00836">
    <property type="entry name" value="DALR_1"/>
    <property type="match status" value="1"/>
</dbReference>
<dbReference type="Pfam" id="PF00750">
    <property type="entry name" value="tRNA-synt_1d"/>
    <property type="match status" value="1"/>
</dbReference>
<dbReference type="InterPro" id="IPR005148">
    <property type="entry name" value="Arg-tRNA-synth_N"/>
</dbReference>
<sequence>MEKQIEKLVIKLVKKLYNFDLEPNQFLAEPPDNEVFGDFSSNIALILGKKLKRKPMDLGQEIVKELEKDKSLNSVFVKIEVLPPGFINFHFKKEYLLKLFKLALEKGAEYGSNNYFKGKKIMVEYAHPNTHKLFHLGHLRNITNGEAVVRILKSLGAKVIRANYQGDVGMHIAKCLWAVKKDKISFKTLKNLDQKIEYLGKAYVKGNKAYEKNKKAKAEILEVNRKIYEKKDQEIIDLWQETRQWSLDYFERIYKRLDSCFDRFYFESEVALKGKEIVLKALKKDIFKKSKGAIIFPGSKYGLHDRVFITSQGNPTYEAKDMELGRLQFEEYNPDFIIHNVGPEQAEYFKVIFKALEMVSPFTKDREKHLLYGWVRLKKGKMSSRLGNVVTGEWLLDEAKKRLKKEFPETKKEILEMIGTGSVKYSFLKVGSATDLAFDIDESISLQGNSGPYLQYTYARCLSVLNKAGIDIKTKSDSLGFREKDLVLNQEELGLLRTFLNFSQVVLRAGQEYSPNLIANFLYDFSKNYNAFYNKHRILKEKDKDKRIFRLALTKITGVIIKKGLYLLGIKAPQKM</sequence>
<dbReference type="SUPFAM" id="SSF55190">
    <property type="entry name" value="Arginyl-tRNA synthetase (ArgRS), N-terminal 'additional' domain"/>
    <property type="match status" value="1"/>
</dbReference>
<dbReference type="GO" id="GO:0005524">
    <property type="term" value="F:ATP binding"/>
    <property type="evidence" value="ECO:0007669"/>
    <property type="project" value="UniProtKB-UniRule"/>
</dbReference>
<evidence type="ECO:0000313" key="13">
    <source>
        <dbReference type="Proteomes" id="UP000230093"/>
    </source>
</evidence>
<dbReference type="Pfam" id="PF03485">
    <property type="entry name" value="Arg_tRNA_synt_N"/>
    <property type="match status" value="1"/>
</dbReference>
<dbReference type="AlphaFoldDB" id="A0A2H0W8R9"/>
<keyword evidence="4 8" id="KW-0067">ATP-binding</keyword>
<dbReference type="GO" id="GO:0005737">
    <property type="term" value="C:cytoplasm"/>
    <property type="evidence" value="ECO:0007669"/>
    <property type="project" value="UniProtKB-SubCell"/>
</dbReference>
<organism evidence="12 13">
    <name type="scientific">Candidatus Beckwithbacteria bacterium CG10_big_fil_rev_8_21_14_0_10_34_10</name>
    <dbReference type="NCBI Taxonomy" id="1974495"/>
    <lineage>
        <taxon>Bacteria</taxon>
        <taxon>Candidatus Beckwithiibacteriota</taxon>
    </lineage>
</organism>
<dbReference type="InterPro" id="IPR008909">
    <property type="entry name" value="DALR_anticod-bd"/>
</dbReference>
<dbReference type="HAMAP" id="MF_00123">
    <property type="entry name" value="Arg_tRNA_synth"/>
    <property type="match status" value="1"/>
</dbReference>
<evidence type="ECO:0000256" key="4">
    <source>
        <dbReference type="ARBA" id="ARBA00022840"/>
    </source>
</evidence>
<keyword evidence="5 8" id="KW-0648">Protein biosynthesis</keyword>
<dbReference type="InterPro" id="IPR001278">
    <property type="entry name" value="Arg-tRNA-ligase"/>
</dbReference>
<dbReference type="Gene3D" id="1.10.730.10">
    <property type="entry name" value="Isoleucyl-tRNA Synthetase, Domain 1"/>
    <property type="match status" value="1"/>
</dbReference>
<dbReference type="SMART" id="SM01016">
    <property type="entry name" value="Arg_tRNA_synt_N"/>
    <property type="match status" value="1"/>
</dbReference>
<dbReference type="Proteomes" id="UP000230093">
    <property type="component" value="Unassembled WGS sequence"/>
</dbReference>
<evidence type="ECO:0000256" key="8">
    <source>
        <dbReference type="HAMAP-Rule" id="MF_00123"/>
    </source>
</evidence>
<comment type="subunit">
    <text evidence="8">Monomer.</text>
</comment>
<name>A0A2H0W8R9_9BACT</name>
<evidence type="ECO:0000259" key="11">
    <source>
        <dbReference type="SMART" id="SM01016"/>
    </source>
</evidence>
<dbReference type="InterPro" id="IPR035684">
    <property type="entry name" value="ArgRS_core"/>
</dbReference>
<dbReference type="PANTHER" id="PTHR11956:SF5">
    <property type="entry name" value="ARGININE--TRNA LIGASE, CYTOPLASMIC"/>
    <property type="match status" value="1"/>
</dbReference>
<dbReference type="SUPFAM" id="SSF47323">
    <property type="entry name" value="Anticodon-binding domain of a subclass of class I aminoacyl-tRNA synthetases"/>
    <property type="match status" value="1"/>
</dbReference>
<dbReference type="Gene3D" id="3.30.1360.70">
    <property type="entry name" value="Arginyl tRNA synthetase N-terminal domain"/>
    <property type="match status" value="1"/>
</dbReference>
<feature type="short sequence motif" description="'HIGH' region" evidence="8">
    <location>
        <begin position="128"/>
        <end position="138"/>
    </location>
</feature>
<evidence type="ECO:0000256" key="6">
    <source>
        <dbReference type="ARBA" id="ARBA00023146"/>
    </source>
</evidence>